<dbReference type="InterPro" id="IPR021740">
    <property type="entry name" value="Velvet"/>
</dbReference>
<dbReference type="PANTHER" id="PTHR33572:SF18">
    <property type="entry name" value="SPORE DEVELOPMENT REGULATOR VOSA"/>
    <property type="match status" value="1"/>
</dbReference>
<feature type="compositionally biased region" description="Low complexity" evidence="6">
    <location>
        <begin position="275"/>
        <end position="288"/>
    </location>
</feature>
<feature type="compositionally biased region" description="Basic residues" evidence="6">
    <location>
        <begin position="220"/>
        <end position="231"/>
    </location>
</feature>
<dbReference type="EMBL" id="MU858046">
    <property type="protein sequence ID" value="KAK4219880.1"/>
    <property type="molecule type" value="Genomic_DNA"/>
</dbReference>
<keyword evidence="3" id="KW-0805">Transcription regulation</keyword>
<name>A0AAN7BFU6_9PEZI</name>
<dbReference type="GO" id="GO:0005634">
    <property type="term" value="C:nucleus"/>
    <property type="evidence" value="ECO:0007669"/>
    <property type="project" value="UniProtKB-SubCell"/>
</dbReference>
<feature type="compositionally biased region" description="Basic and acidic residues" evidence="6">
    <location>
        <begin position="30"/>
        <end position="39"/>
    </location>
</feature>
<keyword evidence="9" id="KW-1185">Reference proteome</keyword>
<gene>
    <name evidence="8" type="ORF">QBC37DRAFT_72947</name>
</gene>
<evidence type="ECO:0000259" key="7">
    <source>
        <dbReference type="PROSITE" id="PS51821"/>
    </source>
</evidence>
<dbReference type="PANTHER" id="PTHR33572">
    <property type="entry name" value="SPORE DEVELOPMENT REGULATOR VOSA"/>
    <property type="match status" value="1"/>
</dbReference>
<evidence type="ECO:0000256" key="6">
    <source>
        <dbReference type="SAM" id="MobiDB-lite"/>
    </source>
</evidence>
<feature type="region of interest" description="Disordered" evidence="6">
    <location>
        <begin position="220"/>
        <end position="297"/>
    </location>
</feature>
<evidence type="ECO:0000256" key="4">
    <source>
        <dbReference type="ARBA" id="ARBA00023163"/>
    </source>
</evidence>
<dbReference type="Gene3D" id="2.60.40.3960">
    <property type="entry name" value="Velvet domain"/>
    <property type="match status" value="1"/>
</dbReference>
<accession>A0AAN7BFU6</accession>
<feature type="domain" description="Velvet" evidence="7">
    <location>
        <begin position="10"/>
        <end position="198"/>
    </location>
</feature>
<evidence type="ECO:0000256" key="5">
    <source>
        <dbReference type="ARBA" id="ARBA00023242"/>
    </source>
</evidence>
<keyword evidence="4" id="KW-0804">Transcription</keyword>
<evidence type="ECO:0000313" key="9">
    <source>
        <dbReference type="Proteomes" id="UP001301769"/>
    </source>
</evidence>
<reference evidence="8" key="1">
    <citation type="journal article" date="2023" name="Mol. Phylogenet. Evol.">
        <title>Genome-scale phylogeny and comparative genomics of the fungal order Sordariales.</title>
        <authorList>
            <person name="Hensen N."/>
            <person name="Bonometti L."/>
            <person name="Westerberg I."/>
            <person name="Brannstrom I.O."/>
            <person name="Guillou S."/>
            <person name="Cros-Aarteil S."/>
            <person name="Calhoun S."/>
            <person name="Haridas S."/>
            <person name="Kuo A."/>
            <person name="Mondo S."/>
            <person name="Pangilinan J."/>
            <person name="Riley R."/>
            <person name="LaButti K."/>
            <person name="Andreopoulos B."/>
            <person name="Lipzen A."/>
            <person name="Chen C."/>
            <person name="Yan M."/>
            <person name="Daum C."/>
            <person name="Ng V."/>
            <person name="Clum A."/>
            <person name="Steindorff A."/>
            <person name="Ohm R.A."/>
            <person name="Martin F."/>
            <person name="Silar P."/>
            <person name="Natvig D.O."/>
            <person name="Lalanne C."/>
            <person name="Gautier V."/>
            <person name="Ament-Velasquez S.L."/>
            <person name="Kruys A."/>
            <person name="Hutchinson M.I."/>
            <person name="Powell A.J."/>
            <person name="Barry K."/>
            <person name="Miller A.N."/>
            <person name="Grigoriev I.V."/>
            <person name="Debuchy R."/>
            <person name="Gladieux P."/>
            <person name="Hiltunen Thoren M."/>
            <person name="Johannesson H."/>
        </authorList>
    </citation>
    <scope>NUCLEOTIDE SEQUENCE</scope>
    <source>
        <strain evidence="8">PSN293</strain>
    </source>
</reference>
<comment type="caution">
    <text evidence="8">The sequence shown here is derived from an EMBL/GenBank/DDBJ whole genome shotgun (WGS) entry which is preliminary data.</text>
</comment>
<dbReference type="Pfam" id="PF11754">
    <property type="entry name" value="Velvet"/>
    <property type="match status" value="1"/>
</dbReference>
<evidence type="ECO:0000256" key="1">
    <source>
        <dbReference type="ARBA" id="ARBA00004123"/>
    </source>
</evidence>
<keyword evidence="5" id="KW-0539">Nucleus</keyword>
<comment type="subcellular location">
    <subcellularLocation>
        <location evidence="1">Nucleus</location>
    </subcellularLocation>
</comment>
<feature type="region of interest" description="Disordered" evidence="6">
    <location>
        <begin position="74"/>
        <end position="104"/>
    </location>
</feature>
<reference evidence="8" key="2">
    <citation type="submission" date="2023-05" db="EMBL/GenBank/DDBJ databases">
        <authorList>
            <consortium name="Lawrence Berkeley National Laboratory"/>
            <person name="Steindorff A."/>
            <person name="Hensen N."/>
            <person name="Bonometti L."/>
            <person name="Westerberg I."/>
            <person name="Brannstrom I.O."/>
            <person name="Guillou S."/>
            <person name="Cros-Aarteil S."/>
            <person name="Calhoun S."/>
            <person name="Haridas S."/>
            <person name="Kuo A."/>
            <person name="Mondo S."/>
            <person name="Pangilinan J."/>
            <person name="Riley R."/>
            <person name="Labutti K."/>
            <person name="Andreopoulos B."/>
            <person name="Lipzen A."/>
            <person name="Chen C."/>
            <person name="Yanf M."/>
            <person name="Daum C."/>
            <person name="Ng V."/>
            <person name="Clum A."/>
            <person name="Ohm R."/>
            <person name="Martin F."/>
            <person name="Silar P."/>
            <person name="Natvig D."/>
            <person name="Lalanne C."/>
            <person name="Gautier V."/>
            <person name="Ament-Velasquez S.L."/>
            <person name="Kruys A."/>
            <person name="Hutchinson M.I."/>
            <person name="Powell A.J."/>
            <person name="Barry K."/>
            <person name="Miller A.N."/>
            <person name="Grigoriev I.V."/>
            <person name="Debuchy R."/>
            <person name="Gladieux P."/>
            <person name="Thoren M.H."/>
            <person name="Johannesson H."/>
        </authorList>
    </citation>
    <scope>NUCLEOTIDE SEQUENCE</scope>
    <source>
        <strain evidence="8">PSN293</strain>
    </source>
</reference>
<evidence type="ECO:0000256" key="2">
    <source>
        <dbReference type="ARBA" id="ARBA00022969"/>
    </source>
</evidence>
<dbReference type="Proteomes" id="UP001301769">
    <property type="component" value="Unassembled WGS sequence"/>
</dbReference>
<dbReference type="InterPro" id="IPR037525">
    <property type="entry name" value="Velvet_dom"/>
</dbReference>
<dbReference type="GO" id="GO:0030435">
    <property type="term" value="P:sporulation resulting in formation of a cellular spore"/>
    <property type="evidence" value="ECO:0007669"/>
    <property type="project" value="UniProtKB-KW"/>
</dbReference>
<feature type="region of interest" description="Disordered" evidence="6">
    <location>
        <begin position="1"/>
        <end position="51"/>
    </location>
</feature>
<evidence type="ECO:0000313" key="8">
    <source>
        <dbReference type="EMBL" id="KAK4219880.1"/>
    </source>
</evidence>
<dbReference type="AlphaFoldDB" id="A0AAN7BFU6"/>
<proteinExistence type="predicted"/>
<evidence type="ECO:0000256" key="3">
    <source>
        <dbReference type="ARBA" id="ARBA00023015"/>
    </source>
</evidence>
<dbReference type="PROSITE" id="PS51821">
    <property type="entry name" value="VELVET"/>
    <property type="match status" value="1"/>
</dbReference>
<dbReference type="InterPro" id="IPR038491">
    <property type="entry name" value="Velvet_dom_sf"/>
</dbReference>
<keyword evidence="2" id="KW-0749">Sporulation</keyword>
<protein>
    <submittedName>
        <fullName evidence="8">Velvet factor-domain-containing protein</fullName>
    </submittedName>
</protein>
<organism evidence="8 9">
    <name type="scientific">Rhypophila decipiens</name>
    <dbReference type="NCBI Taxonomy" id="261697"/>
    <lineage>
        <taxon>Eukaryota</taxon>
        <taxon>Fungi</taxon>
        <taxon>Dikarya</taxon>
        <taxon>Ascomycota</taxon>
        <taxon>Pezizomycotina</taxon>
        <taxon>Sordariomycetes</taxon>
        <taxon>Sordariomycetidae</taxon>
        <taxon>Sordariales</taxon>
        <taxon>Naviculisporaceae</taxon>
        <taxon>Rhypophila</taxon>
    </lineage>
</organism>
<sequence length="413" mass="46123">MSSGSYPTTPVHHDFQLIVRQQPKQGRMAIGKEKDRKPLDPPPIVQLVSNRRDGAKNYLQSPYLILTARLIKAHGKEDSPSSPEDSVPPGPLSHNNHPEPKENDLVGTVVSSLYSLKDTDNTQGGFFVFGDLSVRKEGTYRLEFILYELKLQDRECWMLTRTTSDPFVVYAHKAFPGIEESTFLTRSFSDQGVRLRLRKDSRSITTRKRNSSVANQMDHYRHHQTQSHQHQHQFASIPENGTPDLSPGSHTHLRRTGSIHDASLGGSGHLDRSRSSVTSQSSSYFSESPQLRSDYGSLRNEYGAGSYSYGYEDGRSGKRMRMDESPTTYDHDYPQYAQAGPRTVPDHLGGASLYPMTSSYPVSVSQPAVPNLPMPPMPSMMSTPSMGGNPSPFSTIPRIDTQLHHHSNHLSPH</sequence>